<protein>
    <submittedName>
        <fullName evidence="2">Flagellar protein FlhE</fullName>
    </submittedName>
</protein>
<dbReference type="Pfam" id="PF06366">
    <property type="entry name" value="FlhE"/>
    <property type="match status" value="1"/>
</dbReference>
<keyword evidence="2" id="KW-0966">Cell projection</keyword>
<evidence type="ECO:0000313" key="2">
    <source>
        <dbReference type="EMBL" id="PNS10314.1"/>
    </source>
</evidence>
<comment type="caution">
    <text evidence="2">The sequence shown here is derived from an EMBL/GenBank/DDBJ whole genome shotgun (WGS) entry which is preliminary data.</text>
</comment>
<name>A0A2K1Q5K0_9GAMM</name>
<reference evidence="3" key="1">
    <citation type="submission" date="2017-09" db="EMBL/GenBank/DDBJ databases">
        <authorList>
            <person name="Palmer M."/>
            <person name="Steenkamp E.T."/>
            <person name="Coetzee M.P."/>
            <person name="Avontuur J.R."/>
            <person name="Van Zyl E."/>
            <person name="Chan W.-Y."/>
            <person name="Blom J."/>
            <person name="Venter S.N."/>
        </authorList>
    </citation>
    <scope>NUCLEOTIDE SEQUENCE [LARGE SCALE GENOMIC DNA]</scope>
    <source>
        <strain evidence="3">QC88-366</strain>
    </source>
</reference>
<dbReference type="RefSeq" id="WP_103061081.1">
    <property type="nucleotide sequence ID" value="NZ_BSOF01000002.1"/>
</dbReference>
<evidence type="ECO:0000313" key="3">
    <source>
        <dbReference type="Proteomes" id="UP000236345"/>
    </source>
</evidence>
<keyword evidence="2" id="KW-0969">Cilium</keyword>
<keyword evidence="2" id="KW-0282">Flagellum</keyword>
<keyword evidence="3" id="KW-1185">Reference proteome</keyword>
<dbReference type="OrthoDB" id="6521367at2"/>
<evidence type="ECO:0000256" key="1">
    <source>
        <dbReference type="SAM" id="SignalP"/>
    </source>
</evidence>
<proteinExistence type="predicted"/>
<keyword evidence="1" id="KW-0732">Signal</keyword>
<dbReference type="EMBL" id="NWUO01000017">
    <property type="protein sequence ID" value="PNS10314.1"/>
    <property type="molecule type" value="Genomic_DNA"/>
</dbReference>
<dbReference type="AlphaFoldDB" id="A0A2K1Q5K0"/>
<accession>A0A2K1Q5K0</accession>
<dbReference type="Proteomes" id="UP000236345">
    <property type="component" value="Unassembled WGS sequence"/>
</dbReference>
<dbReference type="InterPro" id="IPR009420">
    <property type="entry name" value="FlhE"/>
</dbReference>
<gene>
    <name evidence="2" type="ORF">COO59_17815</name>
</gene>
<organism evidence="2 3">
    <name type="scientific">Mixta theicola</name>
    <dbReference type="NCBI Taxonomy" id="1458355"/>
    <lineage>
        <taxon>Bacteria</taxon>
        <taxon>Pseudomonadati</taxon>
        <taxon>Pseudomonadota</taxon>
        <taxon>Gammaproteobacteria</taxon>
        <taxon>Enterobacterales</taxon>
        <taxon>Erwiniaceae</taxon>
        <taxon>Mixta</taxon>
    </lineage>
</organism>
<feature type="signal peptide" evidence="1">
    <location>
        <begin position="1"/>
        <end position="18"/>
    </location>
</feature>
<sequence length="132" mass="13931">MRYLLGALMLLLPLATQAADGAWQGSATGVTLSNRGVEASSPPITPPGPISGLISVIYWRFELTGPQPAGLLVKLCSSARCTPIEGASGSTRGLTNVPASDTLRFVYSVPGQGRLFPVTRVRSNQVMVNYKN</sequence>
<feature type="chain" id="PRO_5014317644" evidence="1">
    <location>
        <begin position="19"/>
        <end position="132"/>
    </location>
</feature>